<accession>A0A317D2H6</accession>
<keyword evidence="1" id="KW-1133">Transmembrane helix</keyword>
<dbReference type="EMBL" id="QGKR01000193">
    <property type="protein sequence ID" value="PWR08777.1"/>
    <property type="molecule type" value="Genomic_DNA"/>
</dbReference>
<reference evidence="2 3" key="1">
    <citation type="submission" date="2018-05" db="EMBL/GenBank/DDBJ databases">
        <title>Micromonospora atacamensis sp. nov., a novel actinobacteria isolated from high altitude Atacama Desert soil.</title>
        <authorList>
            <person name="Carro L."/>
            <person name="Golinska P."/>
            <person name="Klenk H.-P."/>
            <person name="Goodfellow M."/>
        </authorList>
    </citation>
    <scope>NUCLEOTIDE SEQUENCE [LARGE SCALE GENOMIC DNA]</scope>
    <source>
        <strain evidence="2 3">5R2A7</strain>
    </source>
</reference>
<name>A0A317D2H6_9ACTN</name>
<evidence type="ECO:0000256" key="1">
    <source>
        <dbReference type="SAM" id="Phobius"/>
    </source>
</evidence>
<organism evidence="2 3">
    <name type="scientific">Micromonospora acroterricola</name>
    <dbReference type="NCBI Taxonomy" id="2202421"/>
    <lineage>
        <taxon>Bacteria</taxon>
        <taxon>Bacillati</taxon>
        <taxon>Actinomycetota</taxon>
        <taxon>Actinomycetes</taxon>
        <taxon>Micromonosporales</taxon>
        <taxon>Micromonosporaceae</taxon>
        <taxon>Micromonospora</taxon>
    </lineage>
</organism>
<dbReference type="Proteomes" id="UP000245410">
    <property type="component" value="Unassembled WGS sequence"/>
</dbReference>
<evidence type="ECO:0000313" key="2">
    <source>
        <dbReference type="EMBL" id="PWR08777.1"/>
    </source>
</evidence>
<dbReference type="RefSeq" id="WP_109817936.1">
    <property type="nucleotide sequence ID" value="NZ_QGKR01000193.1"/>
</dbReference>
<gene>
    <name evidence="2" type="ORF">DKT68_14525</name>
</gene>
<dbReference type="AlphaFoldDB" id="A0A317D2H6"/>
<sequence length="188" mass="20180">MDFRRQLALLLIGGFVGAAISAGFNAVATGDPGTSNTKAALLGGALLLLGLLASTRTLGSIKHVLSSSRGIRAEGHWAGYFEYEKSGELVRVEEDLQITQVGLLLRGRSTSTRIDGDFPLKRTTYDFSAVLASDGTFSGSWKSIAVRGRYHGLLLGRISRHGGRIDGVWIGIEEPQSRKGDFTWVKAS</sequence>
<feature type="transmembrane region" description="Helical" evidence="1">
    <location>
        <begin position="40"/>
        <end position="59"/>
    </location>
</feature>
<comment type="caution">
    <text evidence="2">The sequence shown here is derived from an EMBL/GenBank/DDBJ whole genome shotgun (WGS) entry which is preliminary data.</text>
</comment>
<dbReference type="OrthoDB" id="9781958at2"/>
<evidence type="ECO:0008006" key="4">
    <source>
        <dbReference type="Google" id="ProtNLM"/>
    </source>
</evidence>
<keyword evidence="1" id="KW-0812">Transmembrane</keyword>
<keyword evidence="1" id="KW-0472">Membrane</keyword>
<keyword evidence="3" id="KW-1185">Reference proteome</keyword>
<protein>
    <recommendedName>
        <fullName evidence="4">SMODS-associating 2TM beta-strand rich effector domain-containing protein</fullName>
    </recommendedName>
</protein>
<evidence type="ECO:0000313" key="3">
    <source>
        <dbReference type="Proteomes" id="UP000245410"/>
    </source>
</evidence>
<proteinExistence type="predicted"/>